<dbReference type="PANTHER" id="PTHR45626">
    <property type="entry name" value="TRANSCRIPTION TERMINATION FACTOR 2-RELATED"/>
    <property type="match status" value="1"/>
</dbReference>
<evidence type="ECO:0000313" key="8">
    <source>
        <dbReference type="Proteomes" id="UP001152533"/>
    </source>
</evidence>
<keyword evidence="3" id="KW-0347">Helicase</keyword>
<reference evidence="7" key="1">
    <citation type="submission" date="2022-08" db="EMBL/GenBank/DDBJ databases">
        <authorList>
            <person name="Giroux E."/>
            <person name="Giroux E."/>
        </authorList>
    </citation>
    <scope>NUCLEOTIDE SEQUENCE</scope>
    <source>
        <strain evidence="7">H1091258</strain>
    </source>
</reference>
<feature type="domain" description="Helicase C-terminal" evidence="6">
    <location>
        <begin position="302"/>
        <end position="453"/>
    </location>
</feature>
<dbReference type="InterPro" id="IPR001650">
    <property type="entry name" value="Helicase_C-like"/>
</dbReference>
<dbReference type="Gene3D" id="3.40.50.300">
    <property type="entry name" value="P-loop containing nucleotide triphosphate hydrolases"/>
    <property type="match status" value="1"/>
</dbReference>
<evidence type="ECO:0000256" key="3">
    <source>
        <dbReference type="ARBA" id="ARBA00022806"/>
    </source>
</evidence>
<organism evidence="7 8">
    <name type="scientific">Colletotrichum noveboracense</name>
    <dbReference type="NCBI Taxonomy" id="2664923"/>
    <lineage>
        <taxon>Eukaryota</taxon>
        <taxon>Fungi</taxon>
        <taxon>Dikarya</taxon>
        <taxon>Ascomycota</taxon>
        <taxon>Pezizomycotina</taxon>
        <taxon>Sordariomycetes</taxon>
        <taxon>Hypocreomycetidae</taxon>
        <taxon>Glomerellales</taxon>
        <taxon>Glomerellaceae</taxon>
        <taxon>Colletotrichum</taxon>
        <taxon>Colletotrichum gloeosporioides species complex</taxon>
    </lineage>
</organism>
<comment type="caution">
    <text evidence="7">The sequence shown here is derived from an EMBL/GenBank/DDBJ whole genome shotgun (WGS) entry which is preliminary data.</text>
</comment>
<dbReference type="GO" id="GO:0016787">
    <property type="term" value="F:hydrolase activity"/>
    <property type="evidence" value="ECO:0007669"/>
    <property type="project" value="UniProtKB-KW"/>
</dbReference>
<name>A0A9W4RFD9_9PEZI</name>
<dbReference type="GO" id="GO:0004386">
    <property type="term" value="F:helicase activity"/>
    <property type="evidence" value="ECO:0007669"/>
    <property type="project" value="UniProtKB-KW"/>
</dbReference>
<evidence type="ECO:0000256" key="2">
    <source>
        <dbReference type="ARBA" id="ARBA00022801"/>
    </source>
</evidence>
<gene>
    <name evidence="7" type="ORF">CGXH109_LOCUS3250</name>
</gene>
<feature type="compositionally biased region" description="Basic and acidic residues" evidence="5">
    <location>
        <begin position="157"/>
        <end position="171"/>
    </location>
</feature>
<dbReference type="Pfam" id="PF00271">
    <property type="entry name" value="Helicase_C"/>
    <property type="match status" value="1"/>
</dbReference>
<protein>
    <recommendedName>
        <fullName evidence="6">Helicase C-terminal domain-containing protein</fullName>
    </recommendedName>
</protein>
<feature type="compositionally biased region" description="Low complexity" evidence="5">
    <location>
        <begin position="251"/>
        <end position="260"/>
    </location>
</feature>
<dbReference type="AlphaFoldDB" id="A0A9W4RFD9"/>
<evidence type="ECO:0000256" key="1">
    <source>
        <dbReference type="ARBA" id="ARBA00022741"/>
    </source>
</evidence>
<dbReference type="Proteomes" id="UP001152533">
    <property type="component" value="Unassembled WGS sequence"/>
</dbReference>
<dbReference type="GO" id="GO:0005524">
    <property type="term" value="F:ATP binding"/>
    <property type="evidence" value="ECO:0007669"/>
    <property type="project" value="UniProtKB-KW"/>
</dbReference>
<evidence type="ECO:0000313" key="7">
    <source>
        <dbReference type="EMBL" id="CAI0641363.1"/>
    </source>
</evidence>
<dbReference type="GO" id="GO:0008094">
    <property type="term" value="F:ATP-dependent activity, acting on DNA"/>
    <property type="evidence" value="ECO:0007669"/>
    <property type="project" value="TreeGrafter"/>
</dbReference>
<evidence type="ECO:0000256" key="5">
    <source>
        <dbReference type="SAM" id="MobiDB-lite"/>
    </source>
</evidence>
<evidence type="ECO:0000259" key="6">
    <source>
        <dbReference type="PROSITE" id="PS51194"/>
    </source>
</evidence>
<feature type="region of interest" description="Disordered" evidence="5">
    <location>
        <begin position="480"/>
        <end position="504"/>
    </location>
</feature>
<dbReference type="CDD" id="cd18793">
    <property type="entry name" value="SF2_C_SNF"/>
    <property type="match status" value="1"/>
</dbReference>
<evidence type="ECO:0000256" key="4">
    <source>
        <dbReference type="ARBA" id="ARBA00022840"/>
    </source>
</evidence>
<feature type="compositionally biased region" description="Acidic residues" evidence="5">
    <location>
        <begin position="480"/>
        <end position="492"/>
    </location>
</feature>
<keyword evidence="8" id="KW-1185">Reference proteome</keyword>
<feature type="compositionally biased region" description="Basic residues" evidence="5">
    <location>
        <begin position="261"/>
        <end position="270"/>
    </location>
</feature>
<dbReference type="EMBL" id="CAMGZC010000011">
    <property type="protein sequence ID" value="CAI0641363.1"/>
    <property type="molecule type" value="Genomic_DNA"/>
</dbReference>
<dbReference type="SUPFAM" id="SSF52540">
    <property type="entry name" value="P-loop containing nucleoside triphosphate hydrolases"/>
    <property type="match status" value="1"/>
</dbReference>
<dbReference type="PANTHER" id="PTHR45626:SF17">
    <property type="entry name" value="HELICASE-LIKE TRANSCRIPTION FACTOR"/>
    <property type="match status" value="1"/>
</dbReference>
<proteinExistence type="predicted"/>
<dbReference type="GO" id="GO:0006281">
    <property type="term" value="P:DNA repair"/>
    <property type="evidence" value="ECO:0007669"/>
    <property type="project" value="TreeGrafter"/>
</dbReference>
<dbReference type="GO" id="GO:0005634">
    <property type="term" value="C:nucleus"/>
    <property type="evidence" value="ECO:0007669"/>
    <property type="project" value="TreeGrafter"/>
</dbReference>
<keyword evidence="1" id="KW-0547">Nucleotide-binding</keyword>
<sequence length="504" mass="57893">MDALIHLATYRRTKKDKFLGRLITGDLPEFESKEVWVNLSRHERMIYDLITEHYDALEKREGLSRINCHRMMISHAWNIEGVFRDDLNPAFLTNLRDGLEELAADPSAIPQTRKLLHAAPPNDQDSELFVTQEPTVGNSSSKSQDAKTKRKKKKSKKTEEKKSTKSKEDRIFHIDSTDKKLGMENLLKYTINEQMVDEGCTKCKKTSIDKPWIISQPYDRKTDARLVENLSTKETEYAEVDRVRALKEAESAPPTATPTKRTPKKSKRQKQLSAREEKKIVADFTKKKYGGDYRGVFLDLKGKDNAFINIGVHETDVFHEFLKTAKILGIALRQYDIPFYYFNGEMSAKSREDAITSFKNDPSIKVLLASKVGKEGLNLTCANRIINIDNWWNKAAQQQIFGRIDRTGQTKKMYAVVIRAADTIDEHIDDLQETKAEKVAHRMQDDRHETKLMSYWEVMMHTAPMAYQAKCAQLIKEIEEEEASEDKEEDAAEAAPGARLWVKV</sequence>
<dbReference type="PROSITE" id="PS51194">
    <property type="entry name" value="HELICASE_CTER"/>
    <property type="match status" value="1"/>
</dbReference>
<dbReference type="InterPro" id="IPR050628">
    <property type="entry name" value="SNF2_RAD54_helicase_TF"/>
</dbReference>
<accession>A0A9W4RFD9</accession>
<dbReference type="InterPro" id="IPR027417">
    <property type="entry name" value="P-loop_NTPase"/>
</dbReference>
<dbReference type="InterPro" id="IPR049730">
    <property type="entry name" value="SNF2/RAD54-like_C"/>
</dbReference>
<dbReference type="SMART" id="SM00490">
    <property type="entry name" value="HELICc"/>
    <property type="match status" value="1"/>
</dbReference>
<feature type="region of interest" description="Disordered" evidence="5">
    <location>
        <begin position="131"/>
        <end position="171"/>
    </location>
</feature>
<feature type="region of interest" description="Disordered" evidence="5">
    <location>
        <begin position="246"/>
        <end position="276"/>
    </location>
</feature>
<keyword evidence="2" id="KW-0378">Hydrolase</keyword>
<keyword evidence="4" id="KW-0067">ATP-binding</keyword>
<feature type="compositionally biased region" description="Polar residues" evidence="5">
    <location>
        <begin position="132"/>
        <end position="143"/>
    </location>
</feature>